<feature type="non-terminal residue" evidence="4">
    <location>
        <position position="1"/>
    </location>
</feature>
<dbReference type="SUPFAM" id="SSF51126">
    <property type="entry name" value="Pectin lyase-like"/>
    <property type="match status" value="1"/>
</dbReference>
<dbReference type="Gene3D" id="2.160.20.10">
    <property type="entry name" value="Single-stranded right-handed beta-helix, Pectin lyase-like"/>
    <property type="match status" value="1"/>
</dbReference>
<evidence type="ECO:0000313" key="4">
    <source>
        <dbReference type="EMBL" id="NER31004.1"/>
    </source>
</evidence>
<gene>
    <name evidence="4" type="ORF">F6J89_26145</name>
</gene>
<dbReference type="PANTHER" id="PTHR40088">
    <property type="entry name" value="PECTATE LYASE (EUROFUNG)"/>
    <property type="match status" value="1"/>
</dbReference>
<dbReference type="InterPro" id="IPR012334">
    <property type="entry name" value="Pectin_lyas_fold"/>
</dbReference>
<dbReference type="InterPro" id="IPR011050">
    <property type="entry name" value="Pectin_lyase_fold/virulence"/>
</dbReference>
<dbReference type="EMBL" id="JAAHFQ010000698">
    <property type="protein sequence ID" value="NER31004.1"/>
    <property type="molecule type" value="Genomic_DNA"/>
</dbReference>
<evidence type="ECO:0000256" key="3">
    <source>
        <dbReference type="ARBA" id="ARBA00022729"/>
    </source>
</evidence>
<keyword evidence="3" id="KW-0732">Signal</keyword>
<dbReference type="InterPro" id="IPR052052">
    <property type="entry name" value="Polysaccharide_Lyase_9"/>
</dbReference>
<organism evidence="4">
    <name type="scientific">Symploca sp. SIO1C4</name>
    <dbReference type="NCBI Taxonomy" id="2607765"/>
    <lineage>
        <taxon>Bacteria</taxon>
        <taxon>Bacillati</taxon>
        <taxon>Cyanobacteriota</taxon>
        <taxon>Cyanophyceae</taxon>
        <taxon>Coleofasciculales</taxon>
        <taxon>Coleofasciculaceae</taxon>
        <taxon>Symploca</taxon>
    </lineage>
</organism>
<comment type="caution">
    <text evidence="4">The sequence shown here is derived from an EMBL/GenBank/DDBJ whole genome shotgun (WGS) entry which is preliminary data.</text>
</comment>
<protein>
    <recommendedName>
        <fullName evidence="5">DUF1565 domain-containing protein</fullName>
    </recommendedName>
</protein>
<reference evidence="4" key="1">
    <citation type="submission" date="2019-11" db="EMBL/GenBank/DDBJ databases">
        <title>Genomic insights into an expanded diversity of filamentous marine cyanobacteria reveals the extraordinary biosynthetic potential of Moorea and Okeania.</title>
        <authorList>
            <person name="Ferreira Leao T."/>
            <person name="Wang M."/>
            <person name="Moss N."/>
            <person name="Da Silva R."/>
            <person name="Sanders J."/>
            <person name="Nurk S."/>
            <person name="Gurevich A."/>
            <person name="Humphrey G."/>
            <person name="Reher R."/>
            <person name="Zhu Q."/>
            <person name="Belda-Ferre P."/>
            <person name="Glukhov E."/>
            <person name="Rex R."/>
            <person name="Dorrestein P.C."/>
            <person name="Knight R."/>
            <person name="Pevzner P."/>
            <person name="Gerwick W.H."/>
            <person name="Gerwick L."/>
        </authorList>
    </citation>
    <scope>NUCLEOTIDE SEQUENCE</scope>
    <source>
        <strain evidence="4">SIO1C4</strain>
    </source>
</reference>
<dbReference type="GO" id="GO:0016837">
    <property type="term" value="F:carbon-oxygen lyase activity, acting on polysaccharides"/>
    <property type="evidence" value="ECO:0007669"/>
    <property type="project" value="TreeGrafter"/>
</dbReference>
<comment type="subcellular location">
    <subcellularLocation>
        <location evidence="1">Secreted</location>
    </subcellularLocation>
</comment>
<proteinExistence type="predicted"/>
<sequence>NKGSIEHPWATVNHAANTVKAGEKVYIRAGIYTPTKQIRAKHSGTKDAWIIYSAFPGERVIIDVKDIQVAPPSGKPPFAHDQIDINYNLVFGQNSASNPIYTGWPPDNYANIYGTNGNYALVTNPQFIDPQLGNFYLRNSHVIEQASLINSPNTTQTKIGAFPYGEKPDLWWQDDFPPKFSESLN</sequence>
<evidence type="ECO:0000256" key="1">
    <source>
        <dbReference type="ARBA" id="ARBA00004613"/>
    </source>
</evidence>
<dbReference type="PANTHER" id="PTHR40088:SF2">
    <property type="entry name" value="SECRETED SUGAR HYDROLASE"/>
    <property type="match status" value="1"/>
</dbReference>
<dbReference type="GO" id="GO:0005576">
    <property type="term" value="C:extracellular region"/>
    <property type="evidence" value="ECO:0007669"/>
    <property type="project" value="UniProtKB-SubCell"/>
</dbReference>
<dbReference type="AlphaFoldDB" id="A0A6B3NLE8"/>
<keyword evidence="2" id="KW-0964">Secreted</keyword>
<accession>A0A6B3NLE8</accession>
<evidence type="ECO:0000256" key="2">
    <source>
        <dbReference type="ARBA" id="ARBA00022525"/>
    </source>
</evidence>
<name>A0A6B3NLE8_9CYAN</name>
<evidence type="ECO:0008006" key="5">
    <source>
        <dbReference type="Google" id="ProtNLM"/>
    </source>
</evidence>